<proteinExistence type="predicted"/>
<evidence type="ECO:0000256" key="1">
    <source>
        <dbReference type="SAM" id="Phobius"/>
    </source>
</evidence>
<sequence>MSVSLSRSDSSTGKLIKLGVKFVDLALGVLLLHQMLESGSPVVLIVIFTFIVVSNALSCAAMMFIPYERAPLAEIFVDILYQPRGIPPGWFEQDALVIADPAETAIIYQTLKTLRVMSGLNLFTRIGVNSRFAFVPGKLRNSFSARRSCKAVFTPSATALPPFFS</sequence>
<keyword evidence="3" id="KW-1185">Reference proteome</keyword>
<organism evidence="2 3">
    <name type="scientific">Phytophthora oleae</name>
    <dbReference type="NCBI Taxonomy" id="2107226"/>
    <lineage>
        <taxon>Eukaryota</taxon>
        <taxon>Sar</taxon>
        <taxon>Stramenopiles</taxon>
        <taxon>Oomycota</taxon>
        <taxon>Peronosporomycetes</taxon>
        <taxon>Peronosporales</taxon>
        <taxon>Peronosporaceae</taxon>
        <taxon>Phytophthora</taxon>
    </lineage>
</organism>
<name>A0ABD3F016_9STRA</name>
<dbReference type="EMBL" id="JBIMZQ010000044">
    <property type="protein sequence ID" value="KAL3659862.1"/>
    <property type="molecule type" value="Genomic_DNA"/>
</dbReference>
<keyword evidence="1" id="KW-0472">Membrane</keyword>
<evidence type="ECO:0000313" key="2">
    <source>
        <dbReference type="EMBL" id="KAL3659862.1"/>
    </source>
</evidence>
<reference evidence="2 3" key="1">
    <citation type="submission" date="2024-09" db="EMBL/GenBank/DDBJ databases">
        <title>Genome sequencing and assembly of Phytophthora oleae, isolate VK10A, causative agent of rot of olive drupes.</title>
        <authorList>
            <person name="Conti Taguali S."/>
            <person name="Riolo M."/>
            <person name="La Spada F."/>
            <person name="Cacciola S.O."/>
            <person name="Dionisio G."/>
        </authorList>
    </citation>
    <scope>NUCLEOTIDE SEQUENCE [LARGE SCALE GENOMIC DNA]</scope>
    <source>
        <strain evidence="2 3">VK10A</strain>
    </source>
</reference>
<gene>
    <name evidence="2" type="ORF">V7S43_015164</name>
</gene>
<dbReference type="AlphaFoldDB" id="A0ABD3F016"/>
<keyword evidence="1" id="KW-1133">Transmembrane helix</keyword>
<feature type="transmembrane region" description="Helical" evidence="1">
    <location>
        <begin position="42"/>
        <end position="65"/>
    </location>
</feature>
<accession>A0ABD3F016</accession>
<evidence type="ECO:0000313" key="3">
    <source>
        <dbReference type="Proteomes" id="UP001632037"/>
    </source>
</evidence>
<dbReference type="Proteomes" id="UP001632037">
    <property type="component" value="Unassembled WGS sequence"/>
</dbReference>
<comment type="caution">
    <text evidence="2">The sequence shown here is derived from an EMBL/GenBank/DDBJ whole genome shotgun (WGS) entry which is preliminary data.</text>
</comment>
<protein>
    <recommendedName>
        <fullName evidence="4">Reticulon domain-containing protein</fullName>
    </recommendedName>
</protein>
<keyword evidence="1" id="KW-0812">Transmembrane</keyword>
<evidence type="ECO:0008006" key="4">
    <source>
        <dbReference type="Google" id="ProtNLM"/>
    </source>
</evidence>